<keyword evidence="1" id="KW-0472">Membrane</keyword>
<keyword evidence="3" id="KW-1185">Reference proteome</keyword>
<proteinExistence type="predicted"/>
<feature type="transmembrane region" description="Helical" evidence="1">
    <location>
        <begin position="59"/>
        <end position="82"/>
    </location>
</feature>
<evidence type="ECO:0000313" key="3">
    <source>
        <dbReference type="Proteomes" id="UP000680625"/>
    </source>
</evidence>
<protein>
    <submittedName>
        <fullName evidence="2">DUF1389 domain-containing protein</fullName>
    </submittedName>
</protein>
<dbReference type="RefSeq" id="WP_213240776.1">
    <property type="nucleotide sequence ID" value="NZ_CP060791.1"/>
</dbReference>
<dbReference type="Pfam" id="PF07146">
    <property type="entry name" value="DUF1389"/>
    <property type="match status" value="1"/>
</dbReference>
<name>A0ABX8CEC7_9CHLA</name>
<organism evidence="2 3">
    <name type="scientific">Chlamydia crocodili</name>
    <dbReference type="NCBI Taxonomy" id="2766982"/>
    <lineage>
        <taxon>Bacteria</taxon>
        <taxon>Pseudomonadati</taxon>
        <taxon>Chlamydiota</taxon>
        <taxon>Chlamydiia</taxon>
        <taxon>Chlamydiales</taxon>
        <taxon>Chlamydiaceae</taxon>
        <taxon>Chlamydia/Chlamydophila group</taxon>
        <taxon>Chlamydia</taxon>
    </lineage>
</organism>
<gene>
    <name evidence="2" type="ORF">H9Q19_04660</name>
</gene>
<dbReference type="EMBL" id="CP060791">
    <property type="protein sequence ID" value="QVE48976.1"/>
    <property type="molecule type" value="Genomic_DNA"/>
</dbReference>
<evidence type="ECO:0000256" key="1">
    <source>
        <dbReference type="SAM" id="Phobius"/>
    </source>
</evidence>
<sequence>MKSSNLFVPQTLPKQEVVCRYMQSRRPTIFQIIILVVSSMLCIVSGLIFLSTLPSSMNLIVSLLLGGLGWCILSFVTAQLIIKYSQPKNIQIPLGFRQVIKSKFPKVFFDLVTTQDLDIMKFRELITSISHFREYQDSSVKNNLDKLSSQLRSAVEAFGVDDLDREIKSQEILNLDDLFVENCPLYWMKRFIELGNNEVLNENEIIRSWSCSGVYWFSELGLIHRSSDNNLKPQTIFNLHLYGLVQEIDESEYSCLMRHIKNNTWNHQDVAMIVDRLLIICQGDYSRYISEKDKDKTSTGLRVEFTEEEVRNLLLCMCLHGLSWRQLELIRSTPISSWQFLSWIDGSIPKRGMRILAGCFLKDFIHESNPNYEPNIALSTYSEYRNITQYRRYRNQKDTNPLSNICCYFSHRMRFRKKKIEIDFHLKNIMNFHRYVVDLKTGIRTRISGNI</sequence>
<evidence type="ECO:0000313" key="2">
    <source>
        <dbReference type="EMBL" id="QVE48976.1"/>
    </source>
</evidence>
<dbReference type="Proteomes" id="UP000680625">
    <property type="component" value="Chromosome"/>
</dbReference>
<reference evidence="2 3" key="1">
    <citation type="submission" date="2020-08" db="EMBL/GenBank/DDBJ databases">
        <title>Isolation and characterization of novel Chlamydia from Siamese crocodiles (Crocodylus siamensis).</title>
        <authorList>
            <person name="Sariya L."/>
        </authorList>
    </citation>
    <scope>NUCLEOTIDE SEQUENCE [LARGE SCALE GENOMIC DNA]</scope>
    <source>
        <strain evidence="2 3">No. 12</strain>
    </source>
</reference>
<keyword evidence="1" id="KW-1133">Transmembrane helix</keyword>
<dbReference type="GeneID" id="301704893"/>
<accession>A0ABX8CEC7</accession>
<feature type="transmembrane region" description="Helical" evidence="1">
    <location>
        <begin position="29"/>
        <end position="53"/>
    </location>
</feature>
<dbReference type="InterPro" id="IPR010792">
    <property type="entry name" value="DUF1389"/>
</dbReference>
<keyword evidence="1" id="KW-0812">Transmembrane</keyword>